<evidence type="ECO:0008006" key="4">
    <source>
        <dbReference type="Google" id="ProtNLM"/>
    </source>
</evidence>
<dbReference type="RefSeq" id="WP_024383751.1">
    <property type="nucleotide sequence ID" value="NZ_BCDF01000049.1"/>
</dbReference>
<name>A0AAP6A745_STRSU</name>
<dbReference type="Proteomes" id="UP001272448">
    <property type="component" value="Unassembled WGS sequence"/>
</dbReference>
<dbReference type="EMBL" id="JAUTFT010000014">
    <property type="protein sequence ID" value="MDW8635616.1"/>
    <property type="molecule type" value="Genomic_DNA"/>
</dbReference>
<proteinExistence type="predicted"/>
<comment type="caution">
    <text evidence="2">The sequence shown here is derived from an EMBL/GenBank/DDBJ whole genome shotgun (WGS) entry which is preliminary data.</text>
</comment>
<accession>A0AAP6A745</accession>
<gene>
    <name evidence="2" type="ORF">Q7V77_07820</name>
</gene>
<feature type="chain" id="PRO_5042985720" description="Bacteriocin" evidence="1">
    <location>
        <begin position="27"/>
        <end position="112"/>
    </location>
</feature>
<evidence type="ECO:0000313" key="2">
    <source>
        <dbReference type="EMBL" id="MDW8635616.1"/>
    </source>
</evidence>
<reference evidence="2" key="1">
    <citation type="submission" date="2023-07" db="EMBL/GenBank/DDBJ databases">
        <title>Characterization of virulence traits, antimicrobial resistance genes carried by mobile genetic elements and competence in Streptococcus suis strains isolated in France.</title>
        <authorList>
            <person name="Dechene-Tempier M."/>
            <person name="Marois-Crehan C."/>
            <person name="De Boisseson C."/>
            <person name="Lucas P."/>
            <person name="Bougeard S."/>
            <person name="Libante V."/>
            <person name="Payot S."/>
        </authorList>
    </citation>
    <scope>NUCLEOTIDE SEQUENCE</scope>
    <source>
        <strain evidence="2">1532</strain>
    </source>
</reference>
<sequence>MLKKFKLLVLLSLSSIFLVSGSVAFAAQGSWFSNFQFDANGLSGVGTSNSNTVVGHFTFRVVRATGEWIGYSNHTIGPDQSASNSYWGQPGLDRQGQVIINSSYWHSPWFDS</sequence>
<organism evidence="2 3">
    <name type="scientific">Streptococcus suis</name>
    <dbReference type="NCBI Taxonomy" id="1307"/>
    <lineage>
        <taxon>Bacteria</taxon>
        <taxon>Bacillati</taxon>
        <taxon>Bacillota</taxon>
        <taxon>Bacilli</taxon>
        <taxon>Lactobacillales</taxon>
        <taxon>Streptococcaceae</taxon>
        <taxon>Streptococcus</taxon>
    </lineage>
</organism>
<keyword evidence="1" id="KW-0732">Signal</keyword>
<protein>
    <recommendedName>
        <fullName evidence="4">Bacteriocin</fullName>
    </recommendedName>
</protein>
<evidence type="ECO:0000313" key="3">
    <source>
        <dbReference type="Proteomes" id="UP001272448"/>
    </source>
</evidence>
<evidence type="ECO:0000256" key="1">
    <source>
        <dbReference type="SAM" id="SignalP"/>
    </source>
</evidence>
<feature type="signal peptide" evidence="1">
    <location>
        <begin position="1"/>
        <end position="26"/>
    </location>
</feature>
<dbReference type="AlphaFoldDB" id="A0AAP6A745"/>